<gene>
    <name evidence="2" type="ORF">DERF_011134</name>
</gene>
<evidence type="ECO:0000313" key="2">
    <source>
        <dbReference type="EMBL" id="KAH9506398.1"/>
    </source>
</evidence>
<accession>A0A922HVK3</accession>
<feature type="transmembrane region" description="Helical" evidence="1">
    <location>
        <begin position="12"/>
        <end position="31"/>
    </location>
</feature>
<proteinExistence type="predicted"/>
<dbReference type="Proteomes" id="UP000790347">
    <property type="component" value="Unassembled WGS sequence"/>
</dbReference>
<reference evidence="2" key="2">
    <citation type="journal article" date="2022" name="Res Sq">
        <title>Comparative Genomics Reveals Insights into the Divergent Evolution of Astigmatic Mites and Household Pest Adaptations.</title>
        <authorList>
            <person name="Xiong Q."/>
            <person name="Wan A.T.-Y."/>
            <person name="Liu X.-Y."/>
            <person name="Fung C.S.-H."/>
            <person name="Xiao X."/>
            <person name="Malainual N."/>
            <person name="Hou J."/>
            <person name="Wang L."/>
            <person name="Wang M."/>
            <person name="Yang K."/>
            <person name="Cui Y."/>
            <person name="Leung E."/>
            <person name="Nong W."/>
            <person name="Shin S.-K."/>
            <person name="Au S."/>
            <person name="Jeong K.Y."/>
            <person name="Chew F.T."/>
            <person name="Hui J."/>
            <person name="Leung T.F."/>
            <person name="Tungtrongchitr A."/>
            <person name="Zhong N."/>
            <person name="Liu Z."/>
            <person name="Tsui S."/>
        </authorList>
    </citation>
    <scope>NUCLEOTIDE SEQUENCE</scope>
    <source>
        <strain evidence="2">Derf</strain>
        <tissue evidence="2">Whole organism</tissue>
    </source>
</reference>
<dbReference type="EMBL" id="ASGP02000005">
    <property type="protein sequence ID" value="KAH9506398.1"/>
    <property type="molecule type" value="Genomic_DNA"/>
</dbReference>
<keyword evidence="3" id="KW-1185">Reference proteome</keyword>
<comment type="caution">
    <text evidence="2">The sequence shown here is derived from an EMBL/GenBank/DDBJ whole genome shotgun (WGS) entry which is preliminary data.</text>
</comment>
<protein>
    <submittedName>
        <fullName evidence="2">Uncharacterized protein</fullName>
    </submittedName>
</protein>
<reference evidence="2" key="1">
    <citation type="submission" date="2013-05" db="EMBL/GenBank/DDBJ databases">
        <authorList>
            <person name="Yim A.K.Y."/>
            <person name="Chan T.F."/>
            <person name="Ji K.M."/>
            <person name="Liu X.Y."/>
            <person name="Zhou J.W."/>
            <person name="Li R.Q."/>
            <person name="Yang K.Y."/>
            <person name="Li J."/>
            <person name="Li M."/>
            <person name="Law P.T.W."/>
            <person name="Wu Y.L."/>
            <person name="Cai Z.L."/>
            <person name="Qin H."/>
            <person name="Bao Y."/>
            <person name="Leung R.K.K."/>
            <person name="Ng P.K.S."/>
            <person name="Zou J."/>
            <person name="Zhong X.J."/>
            <person name="Ran P.X."/>
            <person name="Zhong N.S."/>
            <person name="Liu Z.G."/>
            <person name="Tsui S.K.W."/>
        </authorList>
    </citation>
    <scope>NUCLEOTIDE SEQUENCE</scope>
    <source>
        <strain evidence="2">Derf</strain>
        <tissue evidence="2">Whole organism</tissue>
    </source>
</reference>
<organism evidence="2 3">
    <name type="scientific">Dermatophagoides farinae</name>
    <name type="common">American house dust mite</name>
    <dbReference type="NCBI Taxonomy" id="6954"/>
    <lineage>
        <taxon>Eukaryota</taxon>
        <taxon>Metazoa</taxon>
        <taxon>Ecdysozoa</taxon>
        <taxon>Arthropoda</taxon>
        <taxon>Chelicerata</taxon>
        <taxon>Arachnida</taxon>
        <taxon>Acari</taxon>
        <taxon>Acariformes</taxon>
        <taxon>Sarcoptiformes</taxon>
        <taxon>Astigmata</taxon>
        <taxon>Psoroptidia</taxon>
        <taxon>Analgoidea</taxon>
        <taxon>Pyroglyphidae</taxon>
        <taxon>Dermatophagoidinae</taxon>
        <taxon>Dermatophagoides</taxon>
    </lineage>
</organism>
<keyword evidence="1" id="KW-0472">Membrane</keyword>
<name>A0A922HVK3_DERFA</name>
<evidence type="ECO:0000256" key="1">
    <source>
        <dbReference type="SAM" id="Phobius"/>
    </source>
</evidence>
<keyword evidence="1" id="KW-1133">Transmembrane helix</keyword>
<evidence type="ECO:0000313" key="3">
    <source>
        <dbReference type="Proteomes" id="UP000790347"/>
    </source>
</evidence>
<keyword evidence="1" id="KW-0812">Transmembrane</keyword>
<sequence length="70" mass="7584">MLLHHVNYSLKLKLRISVTTGIGLGFIGFIGDGSGGGRLELFGAYNKQECFFRALVCIRRAGLFLVAPIG</sequence>
<dbReference type="AlphaFoldDB" id="A0A922HVK3"/>